<sequence>MADAPLLVIAAGGTGGHMFPAQALAEEMLDRGWRVKLSTDARGARYAGGFPAAVERAVVPSGSFAQAEGWRKALVPFKILGGLIGANVSFLRDRPDAVAGFGGYPAIPAMATAILQRVPRLIHEQNGVLGRVNGLLARRAAAVACGTWPTDVPDGVEAFHIGNPVRAAVKARAGSPYITPGDWPMDLLVFGGSQGAHVMMKVPEALAYLPEELLANLTVSHQARDEDAAKVRAAYDSLGVRADIRPFFDDIPDRMARAQLVICRAGASSIADLTVIGRPSILIPYPYATGDHQTANAKGLVAAGGAFMIPESGLTPEVLSGHIAAILAEPEGANAAAAATLKFGKPDAAEMLADLVGKIAFERKSHERSDASAA</sequence>
<evidence type="ECO:0000256" key="5">
    <source>
        <dbReference type="ARBA" id="ARBA00022960"/>
    </source>
</evidence>
<keyword evidence="9 10" id="KW-0961">Cell wall biogenesis/degradation</keyword>
<keyword evidence="2 10" id="KW-0132">Cell division</keyword>
<dbReference type="CDD" id="cd03785">
    <property type="entry name" value="GT28_MurG"/>
    <property type="match status" value="1"/>
</dbReference>
<name>A0A6P1SWM0_9RHOB</name>
<keyword evidence="5 10" id="KW-0133">Cell shape</keyword>
<dbReference type="Pfam" id="PF04101">
    <property type="entry name" value="Glyco_tran_28_C"/>
    <property type="match status" value="1"/>
</dbReference>
<evidence type="ECO:0000256" key="9">
    <source>
        <dbReference type="ARBA" id="ARBA00023316"/>
    </source>
</evidence>
<feature type="binding site" evidence="10">
    <location>
        <position position="166"/>
    </location>
    <ligand>
        <name>UDP-N-acetyl-alpha-D-glucosamine</name>
        <dbReference type="ChEBI" id="CHEBI:57705"/>
    </ligand>
</feature>
<proteinExistence type="inferred from homology"/>
<protein>
    <recommendedName>
        <fullName evidence="10">UDP-N-acetylglucosamine--N-acetylmuramyl-(pentapeptide) pyrophosphoryl-undecaprenol N-acetylglucosamine transferase</fullName>
        <ecNumber evidence="10">2.4.1.227</ecNumber>
    </recommendedName>
    <alternativeName>
        <fullName evidence="10">Undecaprenyl-PP-MurNAc-pentapeptide-UDPGlcNAc GlcNAc transferase</fullName>
    </alternativeName>
</protein>
<evidence type="ECO:0000256" key="8">
    <source>
        <dbReference type="ARBA" id="ARBA00023306"/>
    </source>
</evidence>
<evidence type="ECO:0000256" key="1">
    <source>
        <dbReference type="ARBA" id="ARBA00022475"/>
    </source>
</evidence>
<keyword evidence="7 10" id="KW-0472">Membrane</keyword>
<feature type="binding site" evidence="10">
    <location>
        <position position="126"/>
    </location>
    <ligand>
        <name>UDP-N-acetyl-alpha-D-glucosamine</name>
        <dbReference type="ChEBI" id="CHEBI:57705"/>
    </ligand>
</feature>
<evidence type="ECO:0000256" key="2">
    <source>
        <dbReference type="ARBA" id="ARBA00022618"/>
    </source>
</evidence>
<dbReference type="EC" id="2.4.1.227" evidence="10"/>
<dbReference type="GO" id="GO:0051301">
    <property type="term" value="P:cell division"/>
    <property type="evidence" value="ECO:0007669"/>
    <property type="project" value="UniProtKB-KW"/>
</dbReference>
<dbReference type="GO" id="GO:0005975">
    <property type="term" value="P:carbohydrate metabolic process"/>
    <property type="evidence" value="ECO:0007669"/>
    <property type="project" value="InterPro"/>
</dbReference>
<feature type="binding site" evidence="10">
    <location>
        <position position="293"/>
    </location>
    <ligand>
        <name>UDP-N-acetyl-alpha-D-glucosamine</name>
        <dbReference type="ChEBI" id="CHEBI:57705"/>
    </ligand>
</feature>
<evidence type="ECO:0000259" key="12">
    <source>
        <dbReference type="Pfam" id="PF04101"/>
    </source>
</evidence>
<gene>
    <name evidence="10" type="primary">murG</name>
    <name evidence="13" type="ORF">GO499_02035</name>
</gene>
<keyword evidence="14" id="KW-1185">Reference proteome</keyword>
<feature type="domain" description="Glycosyltransferase family 28 N-terminal" evidence="11">
    <location>
        <begin position="8"/>
        <end position="144"/>
    </location>
</feature>
<evidence type="ECO:0000256" key="6">
    <source>
        <dbReference type="ARBA" id="ARBA00022984"/>
    </source>
</evidence>
<comment type="pathway">
    <text evidence="10">Cell wall biogenesis; peptidoglycan biosynthesis.</text>
</comment>
<evidence type="ECO:0000256" key="10">
    <source>
        <dbReference type="HAMAP-Rule" id="MF_00033"/>
    </source>
</evidence>
<organism evidence="13 14">
    <name type="scientific">Algicella marina</name>
    <dbReference type="NCBI Taxonomy" id="2683284"/>
    <lineage>
        <taxon>Bacteria</taxon>
        <taxon>Pseudomonadati</taxon>
        <taxon>Pseudomonadota</taxon>
        <taxon>Alphaproteobacteria</taxon>
        <taxon>Rhodobacterales</taxon>
        <taxon>Paracoccaceae</taxon>
        <taxon>Algicella</taxon>
    </lineage>
</organism>
<feature type="domain" description="Glycosyl transferase family 28 C-terminal" evidence="12">
    <location>
        <begin position="187"/>
        <end position="350"/>
    </location>
</feature>
<keyword evidence="3 10" id="KW-0328">Glycosyltransferase</keyword>
<keyword evidence="6 10" id="KW-0573">Peptidoglycan synthesis</keyword>
<keyword evidence="4 10" id="KW-0808">Transferase</keyword>
<keyword evidence="1 10" id="KW-1003">Cell membrane</keyword>
<comment type="similarity">
    <text evidence="10">Belongs to the glycosyltransferase 28 family. MurG subfamily.</text>
</comment>
<dbReference type="AlphaFoldDB" id="A0A6P1SWM0"/>
<dbReference type="GO" id="GO:0008360">
    <property type="term" value="P:regulation of cell shape"/>
    <property type="evidence" value="ECO:0007669"/>
    <property type="project" value="UniProtKB-KW"/>
</dbReference>
<dbReference type="HAMAP" id="MF_00033">
    <property type="entry name" value="MurG"/>
    <property type="match status" value="1"/>
</dbReference>
<dbReference type="InterPro" id="IPR004276">
    <property type="entry name" value="GlycoTrans_28_N"/>
</dbReference>
<evidence type="ECO:0000259" key="11">
    <source>
        <dbReference type="Pfam" id="PF03033"/>
    </source>
</evidence>
<dbReference type="InterPro" id="IPR006009">
    <property type="entry name" value="GlcNAc_MurG"/>
</dbReference>
<dbReference type="GO" id="GO:0005886">
    <property type="term" value="C:plasma membrane"/>
    <property type="evidence" value="ECO:0007669"/>
    <property type="project" value="UniProtKB-SubCell"/>
</dbReference>
<evidence type="ECO:0000313" key="14">
    <source>
        <dbReference type="Proteomes" id="UP000464495"/>
    </source>
</evidence>
<reference evidence="13 14" key="1">
    <citation type="submission" date="2019-12" db="EMBL/GenBank/DDBJ databases">
        <title>Complete genome sequence of Algicella marina strain 9Alg 56(T) isolated from the red alga Tichocarpus crinitus.</title>
        <authorList>
            <person name="Kim S.-G."/>
            <person name="Nedashkovskaya O.I."/>
        </authorList>
    </citation>
    <scope>NUCLEOTIDE SEQUENCE [LARGE SCALE GENOMIC DNA]</scope>
    <source>
        <strain evidence="13 14">9Alg 56</strain>
    </source>
</reference>
<dbReference type="Gene3D" id="3.40.50.2000">
    <property type="entry name" value="Glycogen Phosphorylase B"/>
    <property type="match status" value="2"/>
</dbReference>
<dbReference type="EMBL" id="CP046620">
    <property type="protein sequence ID" value="QHQ34050.1"/>
    <property type="molecule type" value="Genomic_DNA"/>
</dbReference>
<feature type="binding site" evidence="10">
    <location>
        <begin position="14"/>
        <end position="16"/>
    </location>
    <ligand>
        <name>UDP-N-acetyl-alpha-D-glucosamine</name>
        <dbReference type="ChEBI" id="CHEBI:57705"/>
    </ligand>
</feature>
<dbReference type="Proteomes" id="UP000464495">
    <property type="component" value="Chromosome"/>
</dbReference>
<dbReference type="KEGG" id="amaq:GO499_02035"/>
<dbReference type="GO" id="GO:0071555">
    <property type="term" value="P:cell wall organization"/>
    <property type="evidence" value="ECO:0007669"/>
    <property type="project" value="UniProtKB-KW"/>
</dbReference>
<dbReference type="RefSeq" id="WP_161860621.1">
    <property type="nucleotide sequence ID" value="NZ_CP046620.1"/>
</dbReference>
<dbReference type="GO" id="GO:0009252">
    <property type="term" value="P:peptidoglycan biosynthetic process"/>
    <property type="evidence" value="ECO:0007669"/>
    <property type="project" value="UniProtKB-UniRule"/>
</dbReference>
<evidence type="ECO:0000313" key="13">
    <source>
        <dbReference type="EMBL" id="QHQ34050.1"/>
    </source>
</evidence>
<evidence type="ECO:0000256" key="3">
    <source>
        <dbReference type="ARBA" id="ARBA00022676"/>
    </source>
</evidence>
<dbReference type="GO" id="GO:0050511">
    <property type="term" value="F:undecaprenyldiphospho-muramoylpentapeptide beta-N-acetylglucosaminyltransferase activity"/>
    <property type="evidence" value="ECO:0007669"/>
    <property type="project" value="UniProtKB-UniRule"/>
</dbReference>
<dbReference type="InterPro" id="IPR007235">
    <property type="entry name" value="Glyco_trans_28_C"/>
</dbReference>
<dbReference type="UniPathway" id="UPA00219"/>
<feature type="binding site" evidence="10">
    <location>
        <position position="193"/>
    </location>
    <ligand>
        <name>UDP-N-acetyl-alpha-D-glucosamine</name>
        <dbReference type="ChEBI" id="CHEBI:57705"/>
    </ligand>
</feature>
<accession>A0A6P1SWM0</accession>
<dbReference type="PANTHER" id="PTHR21015">
    <property type="entry name" value="UDP-N-ACETYLGLUCOSAMINE--N-ACETYLMURAMYL-(PENTAPEPTIDE) PYROPHOSPHORYL-UNDECAPRENOL N-ACETYLGLUCOSAMINE TRANSFERASE 1"/>
    <property type="match status" value="1"/>
</dbReference>
<comment type="caution">
    <text evidence="10">Lacks conserved residue(s) required for the propagation of feature annotation.</text>
</comment>
<evidence type="ECO:0000256" key="7">
    <source>
        <dbReference type="ARBA" id="ARBA00023136"/>
    </source>
</evidence>
<dbReference type="PANTHER" id="PTHR21015:SF22">
    <property type="entry name" value="GLYCOSYLTRANSFERASE"/>
    <property type="match status" value="1"/>
</dbReference>
<comment type="function">
    <text evidence="10">Cell wall formation. Catalyzes the transfer of a GlcNAc subunit on undecaprenyl-pyrophosphoryl-MurNAc-pentapeptide (lipid intermediate I) to form undecaprenyl-pyrophosphoryl-MurNAc-(pentapeptide)GlcNAc (lipid intermediate II).</text>
</comment>
<comment type="catalytic activity">
    <reaction evidence="10">
        <text>di-trans,octa-cis-undecaprenyl diphospho-N-acetyl-alpha-D-muramoyl-L-alanyl-D-glutamyl-meso-2,6-diaminopimeloyl-D-alanyl-D-alanine + UDP-N-acetyl-alpha-D-glucosamine = di-trans,octa-cis-undecaprenyl diphospho-[N-acetyl-alpha-D-glucosaminyl-(1-&gt;4)]-N-acetyl-alpha-D-muramoyl-L-alanyl-D-glutamyl-meso-2,6-diaminopimeloyl-D-alanyl-D-alanine + UDP + H(+)</text>
        <dbReference type="Rhea" id="RHEA:31227"/>
        <dbReference type="ChEBI" id="CHEBI:15378"/>
        <dbReference type="ChEBI" id="CHEBI:57705"/>
        <dbReference type="ChEBI" id="CHEBI:58223"/>
        <dbReference type="ChEBI" id="CHEBI:61387"/>
        <dbReference type="ChEBI" id="CHEBI:61388"/>
        <dbReference type="EC" id="2.4.1.227"/>
    </reaction>
</comment>
<comment type="subcellular location">
    <subcellularLocation>
        <location evidence="10">Cell membrane</location>
        <topology evidence="10">Peripheral membrane protein</topology>
        <orientation evidence="10">Cytoplasmic side</orientation>
    </subcellularLocation>
</comment>
<keyword evidence="8 10" id="KW-0131">Cell cycle</keyword>
<evidence type="ECO:0000256" key="4">
    <source>
        <dbReference type="ARBA" id="ARBA00022679"/>
    </source>
</evidence>
<dbReference type="Pfam" id="PF03033">
    <property type="entry name" value="Glyco_transf_28"/>
    <property type="match status" value="1"/>
</dbReference>
<dbReference type="SUPFAM" id="SSF53756">
    <property type="entry name" value="UDP-Glycosyltransferase/glycogen phosphorylase"/>
    <property type="match status" value="1"/>
</dbReference>